<accession>A0ABR9ZMZ4</accession>
<sequence length="298" mass="34449">MIAIKDFSDQFIGIYYEAVDDVVSDTLKSTIVEICKTLFPEDFFDGNEDFKKIVIMPFSELKSCHTYVKNKKKKQLNDIKVKYKADCKKFCGLYDKLIDKQKDNKKLNVRLVNESNLLTCPYCNRDYINSRGNKASGAQLDHFYSKDQYPFFALSLYNLVPVCGNCNRIKSRRDDDFASPYDKTVDLFKDLKFSYTLSETSSAVLKINSAGALKNNIDAMKILEAYKIHDVDVQELIDLEKSYSKIRKEELIDGIEGLNLSDEFIKQCIFGKKIEANEFGRRSLSRLKHDILTELKVW</sequence>
<evidence type="ECO:0000313" key="1">
    <source>
        <dbReference type="EMBL" id="MBF4691835.1"/>
    </source>
</evidence>
<comment type="caution">
    <text evidence="1">The sequence shown here is derived from an EMBL/GenBank/DDBJ whole genome shotgun (WGS) entry which is preliminary data.</text>
</comment>
<proteinExistence type="predicted"/>
<dbReference type="InterPro" id="IPR003615">
    <property type="entry name" value="HNH_nuc"/>
</dbReference>
<evidence type="ECO:0000313" key="2">
    <source>
        <dbReference type="Proteomes" id="UP000614200"/>
    </source>
</evidence>
<name>A0ABR9ZMZ4_9FIRM</name>
<keyword evidence="2" id="KW-1185">Reference proteome</keyword>
<dbReference type="Gene3D" id="1.10.30.50">
    <property type="match status" value="1"/>
</dbReference>
<dbReference type="EMBL" id="JADKNH010000001">
    <property type="protein sequence ID" value="MBF4691835.1"/>
    <property type="molecule type" value="Genomic_DNA"/>
</dbReference>
<keyword evidence="1" id="KW-0378">Hydrolase</keyword>
<gene>
    <name evidence="1" type="ORF">ISU02_01830</name>
</gene>
<reference evidence="1 2" key="1">
    <citation type="submission" date="2020-11" db="EMBL/GenBank/DDBJ databases">
        <title>Fusibacter basophilias sp. nov.</title>
        <authorList>
            <person name="Qiu D."/>
        </authorList>
    </citation>
    <scope>NUCLEOTIDE SEQUENCE [LARGE SCALE GENOMIC DNA]</scope>
    <source>
        <strain evidence="1 2">Q10-2</strain>
    </source>
</reference>
<keyword evidence="1" id="KW-0540">Nuclease</keyword>
<dbReference type="GO" id="GO:0004519">
    <property type="term" value="F:endonuclease activity"/>
    <property type="evidence" value="ECO:0007669"/>
    <property type="project" value="UniProtKB-KW"/>
</dbReference>
<dbReference type="Proteomes" id="UP000614200">
    <property type="component" value="Unassembled WGS sequence"/>
</dbReference>
<protein>
    <submittedName>
        <fullName evidence="1">HNH endonuclease</fullName>
    </submittedName>
</protein>
<organism evidence="1 2">
    <name type="scientific">Fusibacter ferrireducens</name>
    <dbReference type="NCBI Taxonomy" id="2785058"/>
    <lineage>
        <taxon>Bacteria</taxon>
        <taxon>Bacillati</taxon>
        <taxon>Bacillota</taxon>
        <taxon>Clostridia</taxon>
        <taxon>Eubacteriales</taxon>
        <taxon>Eubacteriales Family XII. Incertae Sedis</taxon>
        <taxon>Fusibacter</taxon>
    </lineage>
</organism>
<dbReference type="RefSeq" id="WP_194700066.1">
    <property type="nucleotide sequence ID" value="NZ_JADKNH010000001.1"/>
</dbReference>
<dbReference type="CDD" id="cd00085">
    <property type="entry name" value="HNHc"/>
    <property type="match status" value="1"/>
</dbReference>
<keyword evidence="1" id="KW-0255">Endonuclease</keyword>